<evidence type="ECO:0000256" key="1">
    <source>
        <dbReference type="SAM" id="MobiDB-lite"/>
    </source>
</evidence>
<dbReference type="Proteomes" id="UP000240293">
    <property type="component" value="Segment"/>
</dbReference>
<keyword evidence="3" id="KW-1185">Reference proteome</keyword>
<evidence type="ECO:0000313" key="3">
    <source>
        <dbReference type="Proteomes" id="UP000240293"/>
    </source>
</evidence>
<dbReference type="EMBL" id="MG001958">
    <property type="protein sequence ID" value="AUT11864.1"/>
    <property type="molecule type" value="Genomic_DNA"/>
</dbReference>
<dbReference type="KEGG" id="vg:35997084"/>
<feature type="region of interest" description="Disordered" evidence="1">
    <location>
        <begin position="57"/>
        <end position="78"/>
    </location>
</feature>
<sequence>MADKFCNYLDKRQVEPAELLPLITRWIVEKGSAQQFIDWINGLQREEKEIFRALNACSDSKEDDDDPEEVQLRVGPSSSVPKPILQAQSDGLQEEVQIHIS</sequence>
<name>A0A2I8B2J6_9GEMI</name>
<reference evidence="2" key="1">
    <citation type="submission" date="2017-09" db="EMBL/GenBank/DDBJ databases">
        <title>From spatial viral metagenomics to biological and molecular characterization of plant viruses: the case study of geminiviruses.</title>
        <authorList>
            <person name="Claverie S."/>
            <person name="Bernardo P."/>
            <person name="Kraberger S."/>
            <person name="Hartnady P."/>
            <person name="Lefeuvre P."/>
            <person name="Lett J.-M."/>
            <person name="Filloux D."/>
            <person name="Harkins G.W."/>
            <person name="Varsani A."/>
            <person name="Martin D.P."/>
            <person name="Roumagnac P."/>
        </authorList>
    </citation>
    <scope>NUCLEOTIDE SEQUENCE [LARGE SCALE GENOMIC DNA]</scope>
    <source>
        <strain evidence="2">13-FMN-1</strain>
    </source>
</reference>
<dbReference type="GeneID" id="35997084"/>
<protein>
    <submittedName>
        <fullName evidence="2">Movement protein</fullName>
    </submittedName>
</protein>
<proteinExistence type="predicted"/>
<evidence type="ECO:0000313" key="2">
    <source>
        <dbReference type="EMBL" id="AUT11864.1"/>
    </source>
</evidence>
<organism evidence="2">
    <name type="scientific">Juncus maritimus associated virus</name>
    <dbReference type="NCBI Taxonomy" id="2093273"/>
    <lineage>
        <taxon>Viruses</taxon>
        <taxon>Monodnaviria</taxon>
        <taxon>Shotokuvirae</taxon>
        <taxon>Cressdnaviricota</taxon>
        <taxon>Repensiviricetes</taxon>
        <taxon>Geplafuvirales</taxon>
        <taxon>Geminiviridae</taxon>
        <taxon>Maldovirus</taxon>
        <taxon>Maldovirus junci</taxon>
        <taxon>Juncus maritimus geminivirus 1</taxon>
    </lineage>
</organism>
<dbReference type="OrthoDB" id="28238at10239"/>
<accession>A0A2I8B2J6</accession>
<dbReference type="RefSeq" id="YP_009465983.1">
    <property type="nucleotide sequence ID" value="NC_037066.1"/>
</dbReference>